<sequence>MDRTFETHYDAWMKRQIAASAGERRRRLQEHGYLERKLLQNVWWPAVGSFEHLHAEYEVADFKDGVRFLDFAYLRMPHRICLEADGFGPHARYADRHKFSDDLTRQNHLVIDDWRVLRFSADDIENHPRKCQQVVLQLLGRLFGGRDPYVELPVMKREILRYAAYSPGPVKPSEIQGLLGVGDKTARKLLRELAGDGYLEPVNGTRRFHSYQLVRSKVKLL</sequence>
<protein>
    <recommendedName>
        <fullName evidence="3">DNA-binding response regulator</fullName>
    </recommendedName>
</protein>
<organism evidence="1 2">
    <name type="scientific">Thermobacillus xylanilyticus</name>
    <dbReference type="NCBI Taxonomy" id="76633"/>
    <lineage>
        <taxon>Bacteria</taxon>
        <taxon>Bacillati</taxon>
        <taxon>Bacillota</taxon>
        <taxon>Bacilli</taxon>
        <taxon>Bacillales</taxon>
        <taxon>Paenibacillaceae</taxon>
        <taxon>Thermobacillus</taxon>
    </lineage>
</organism>
<proteinExistence type="predicted"/>
<dbReference type="InterPro" id="IPR036390">
    <property type="entry name" value="WH_DNA-bd_sf"/>
</dbReference>
<dbReference type="Proteomes" id="UP000681526">
    <property type="component" value="Unassembled WGS sequence"/>
</dbReference>
<evidence type="ECO:0000313" key="2">
    <source>
        <dbReference type="Proteomes" id="UP000681526"/>
    </source>
</evidence>
<name>A0ABN7RSC4_THEXY</name>
<evidence type="ECO:0008006" key="3">
    <source>
        <dbReference type="Google" id="ProtNLM"/>
    </source>
</evidence>
<accession>A0ABN7RSC4</accession>
<dbReference type="SUPFAM" id="SSF46785">
    <property type="entry name" value="Winged helix' DNA-binding domain"/>
    <property type="match status" value="1"/>
</dbReference>
<keyword evidence="2" id="KW-1185">Reference proteome</keyword>
<gene>
    <name evidence="1" type="primary">txxe 1199</name>
    <name evidence="1" type="ORF">TXXE_05310</name>
</gene>
<dbReference type="Gene3D" id="1.10.10.10">
    <property type="entry name" value="Winged helix-like DNA-binding domain superfamily/Winged helix DNA-binding domain"/>
    <property type="match status" value="1"/>
</dbReference>
<evidence type="ECO:0000313" key="1">
    <source>
        <dbReference type="EMBL" id="CAG5081675.1"/>
    </source>
</evidence>
<dbReference type="InterPro" id="IPR036388">
    <property type="entry name" value="WH-like_DNA-bd_sf"/>
</dbReference>
<dbReference type="EMBL" id="CAJRAY010000024">
    <property type="protein sequence ID" value="CAG5081675.1"/>
    <property type="molecule type" value="Genomic_DNA"/>
</dbReference>
<reference evidence="1 2" key="1">
    <citation type="submission" date="2021-04" db="EMBL/GenBank/DDBJ databases">
        <authorList>
            <person name="Rakotoarivonina H."/>
        </authorList>
    </citation>
    <scope>NUCLEOTIDE SEQUENCE [LARGE SCALE GENOMIC DNA]</scope>
    <source>
        <strain evidence="1 2">XE</strain>
    </source>
</reference>
<comment type="caution">
    <text evidence="1">The sequence shown here is derived from an EMBL/GenBank/DDBJ whole genome shotgun (WGS) entry which is preliminary data.</text>
</comment>